<evidence type="ECO:0000313" key="2">
    <source>
        <dbReference type="EMBL" id="HCL03682.1"/>
    </source>
</evidence>
<accession>A0A3D2X990</accession>
<feature type="transmembrane region" description="Helical" evidence="1">
    <location>
        <begin position="187"/>
        <end position="214"/>
    </location>
</feature>
<sequence length="247" mass="28825">MNSVTLKLIACITMLIDHFTTIFVPRNTIPLFHITLIDYNLDVTWYVIGRSIGRIAFPIFAFLIVEGFFHTRNRIKYLNRLLLFAVISEIPYDYAFWGFPNTNLTILLFRQNVFFTLAIGLLTIMIYDYIKNRMLGNTMWMTILGVLTIVGGTGLLYLIRPDYFELGYGVLLIVGFYLAYGNRNLRMLLFILLVGFFRGGVEFMAILAAPFLYYYNGERGTKRFQYAFYIFYPLHLVILQGIYQFLS</sequence>
<dbReference type="Proteomes" id="UP000262969">
    <property type="component" value="Unassembled WGS sequence"/>
</dbReference>
<dbReference type="EMBL" id="DPVV01000495">
    <property type="protein sequence ID" value="HCL03682.1"/>
    <property type="molecule type" value="Genomic_DNA"/>
</dbReference>
<feature type="transmembrane region" description="Helical" evidence="1">
    <location>
        <begin position="45"/>
        <end position="65"/>
    </location>
</feature>
<feature type="transmembrane region" description="Helical" evidence="1">
    <location>
        <begin position="226"/>
        <end position="246"/>
    </location>
</feature>
<reference evidence="2 3" key="1">
    <citation type="journal article" date="2018" name="Nat. Biotechnol.">
        <title>A standardized bacterial taxonomy based on genome phylogeny substantially revises the tree of life.</title>
        <authorList>
            <person name="Parks D.H."/>
            <person name="Chuvochina M."/>
            <person name="Waite D.W."/>
            <person name="Rinke C."/>
            <person name="Skarshewski A."/>
            <person name="Chaumeil P.A."/>
            <person name="Hugenholtz P."/>
        </authorList>
    </citation>
    <scope>NUCLEOTIDE SEQUENCE [LARGE SCALE GENOMIC DNA]</scope>
    <source>
        <strain evidence="2">UBA11728</strain>
    </source>
</reference>
<keyword evidence="1" id="KW-0472">Membrane</keyword>
<feature type="transmembrane region" description="Helical" evidence="1">
    <location>
        <begin position="77"/>
        <end position="97"/>
    </location>
</feature>
<feature type="transmembrane region" description="Helical" evidence="1">
    <location>
        <begin position="139"/>
        <end position="157"/>
    </location>
</feature>
<dbReference type="InterPro" id="IPR008875">
    <property type="entry name" value="TraX"/>
</dbReference>
<dbReference type="Pfam" id="PF05857">
    <property type="entry name" value="TraX"/>
    <property type="match status" value="1"/>
</dbReference>
<name>A0A3D2X990_9FIRM</name>
<evidence type="ECO:0000313" key="3">
    <source>
        <dbReference type="Proteomes" id="UP000262969"/>
    </source>
</evidence>
<keyword evidence="1" id="KW-0812">Transmembrane</keyword>
<feature type="transmembrane region" description="Helical" evidence="1">
    <location>
        <begin position="109"/>
        <end position="127"/>
    </location>
</feature>
<dbReference type="AlphaFoldDB" id="A0A3D2X990"/>
<gene>
    <name evidence="2" type="ORF">DHW61_14975</name>
</gene>
<evidence type="ECO:0000256" key="1">
    <source>
        <dbReference type="SAM" id="Phobius"/>
    </source>
</evidence>
<proteinExistence type="predicted"/>
<feature type="transmembrane region" description="Helical" evidence="1">
    <location>
        <begin position="163"/>
        <end position="180"/>
    </location>
</feature>
<protein>
    <submittedName>
        <fullName evidence="2">Conjugal transfer protein TraX</fullName>
    </submittedName>
</protein>
<keyword evidence="1" id="KW-1133">Transmembrane helix</keyword>
<comment type="caution">
    <text evidence="2">The sequence shown here is derived from an EMBL/GenBank/DDBJ whole genome shotgun (WGS) entry which is preliminary data.</text>
</comment>
<organism evidence="2 3">
    <name type="scientific">Lachnoclostridium phytofermentans</name>
    <dbReference type="NCBI Taxonomy" id="66219"/>
    <lineage>
        <taxon>Bacteria</taxon>
        <taxon>Bacillati</taxon>
        <taxon>Bacillota</taxon>
        <taxon>Clostridia</taxon>
        <taxon>Lachnospirales</taxon>
        <taxon>Lachnospiraceae</taxon>
    </lineage>
</organism>